<evidence type="ECO:0000313" key="2">
    <source>
        <dbReference type="Proteomes" id="UP000000662"/>
    </source>
</evidence>
<dbReference type="KEGG" id="bam:Bamb_6383"/>
<protein>
    <submittedName>
        <fullName evidence="1">Uncharacterized protein</fullName>
    </submittedName>
</protein>
<reference evidence="1" key="1">
    <citation type="submission" date="2006-08" db="EMBL/GenBank/DDBJ databases">
        <title>Complete sequence of Chromosome 3 of Burkholderia cepacia AMMD.</title>
        <authorList>
            <consortium name="US DOE Joint Genome Institute"/>
            <person name="Copeland A."/>
            <person name="Lucas S."/>
            <person name="Lapidus A."/>
            <person name="Barry K."/>
            <person name="Detter J.C."/>
            <person name="Glavina del Rio T."/>
            <person name="Hammon N."/>
            <person name="Israni S."/>
            <person name="Pitluck S."/>
            <person name="Bruce D."/>
            <person name="Chain P."/>
            <person name="Malfatti S."/>
            <person name="Shin M."/>
            <person name="Vergez L."/>
            <person name="Schmutz J."/>
            <person name="Larimer F."/>
            <person name="Land M."/>
            <person name="Hauser L."/>
            <person name="Kyrpides N."/>
            <person name="Kim E."/>
            <person name="Parke J."/>
            <person name="Coenye T."/>
            <person name="Konstantinidis K."/>
            <person name="Ramette A."/>
            <person name="Tiedje J."/>
            <person name="Richardson P."/>
        </authorList>
    </citation>
    <scope>NUCLEOTIDE SEQUENCE</scope>
    <source>
        <strain evidence="1">AMMD</strain>
    </source>
</reference>
<evidence type="ECO:0000313" key="1">
    <source>
        <dbReference type="EMBL" id="ABI91927.1"/>
    </source>
</evidence>
<proteinExistence type="predicted"/>
<dbReference type="EMBL" id="CP000442">
    <property type="protein sequence ID" value="ABI91927.1"/>
    <property type="molecule type" value="Genomic_DNA"/>
</dbReference>
<keyword evidence="2" id="KW-1185">Reference proteome</keyword>
<gene>
    <name evidence="1" type="ordered locus">Bamb_6383</name>
</gene>
<accession>Q0B1P6</accession>
<sequence>MSQMPSTLPDGKYRATCRERTIFAARAMGHGDVFPDAELIVENGWATFTRNAAEVWSCSARYAAAHFDIQSA</sequence>
<dbReference type="Proteomes" id="UP000000662">
    <property type="component" value="Chromosome 3"/>
</dbReference>
<dbReference type="eggNOG" id="ENOG502ZWF8">
    <property type="taxonomic scope" value="Bacteria"/>
</dbReference>
<organism evidence="1 2">
    <name type="scientific">Burkholderia ambifaria (strain ATCC BAA-244 / DSM 16087 / CCUG 44356 / LMG 19182 / AMMD)</name>
    <name type="common">Burkholderia cepacia (strain AMMD)</name>
    <dbReference type="NCBI Taxonomy" id="339670"/>
    <lineage>
        <taxon>Bacteria</taxon>
        <taxon>Pseudomonadati</taxon>
        <taxon>Pseudomonadota</taxon>
        <taxon>Betaproteobacteria</taxon>
        <taxon>Burkholderiales</taxon>
        <taxon>Burkholderiaceae</taxon>
        <taxon>Burkholderia</taxon>
        <taxon>Burkholderia cepacia complex</taxon>
    </lineage>
</organism>
<name>Q0B1P6_BURCM</name>
<dbReference type="AlphaFoldDB" id="Q0B1P6"/>